<reference evidence="3 4" key="1">
    <citation type="submission" date="2017-07" db="EMBL/GenBank/DDBJ databases">
        <authorList>
            <person name="Talla V."/>
            <person name="Backstrom N."/>
        </authorList>
    </citation>
    <scope>NUCLEOTIDE SEQUENCE [LARGE SCALE GENOMIC DNA]</scope>
</reference>
<organism evidence="3 4">
    <name type="scientific">Leptidea sinapis</name>
    <dbReference type="NCBI Taxonomy" id="189913"/>
    <lineage>
        <taxon>Eukaryota</taxon>
        <taxon>Metazoa</taxon>
        <taxon>Ecdysozoa</taxon>
        <taxon>Arthropoda</taxon>
        <taxon>Hexapoda</taxon>
        <taxon>Insecta</taxon>
        <taxon>Pterygota</taxon>
        <taxon>Neoptera</taxon>
        <taxon>Endopterygota</taxon>
        <taxon>Lepidoptera</taxon>
        <taxon>Glossata</taxon>
        <taxon>Ditrysia</taxon>
        <taxon>Papilionoidea</taxon>
        <taxon>Pieridae</taxon>
        <taxon>Dismorphiinae</taxon>
        <taxon>Leptidea</taxon>
    </lineage>
</organism>
<dbReference type="AlphaFoldDB" id="A0A5E4Q9Y7"/>
<accession>A0A5E4Q9Y7</accession>
<evidence type="ECO:0000256" key="1">
    <source>
        <dbReference type="ARBA" id="ARBA00023002"/>
    </source>
</evidence>
<dbReference type="InterPro" id="IPR036291">
    <property type="entry name" value="NAD(P)-bd_dom_sf"/>
</dbReference>
<dbReference type="EMBL" id="FZQP02002225">
    <property type="protein sequence ID" value="VVC95064.1"/>
    <property type="molecule type" value="Genomic_DNA"/>
</dbReference>
<proteinExistence type="predicted"/>
<dbReference type="SUPFAM" id="SSF51735">
    <property type="entry name" value="NAD(P)-binding Rossmann-fold domains"/>
    <property type="match status" value="1"/>
</dbReference>
<keyword evidence="1" id="KW-0560">Oxidoreductase</keyword>
<dbReference type="GO" id="GO:0016491">
    <property type="term" value="F:oxidoreductase activity"/>
    <property type="evidence" value="ECO:0007669"/>
    <property type="project" value="UniProtKB-KW"/>
</dbReference>
<protein>
    <recommendedName>
        <fullName evidence="2">Ketoreductase domain-containing protein</fullName>
    </recommendedName>
</protein>
<name>A0A5E4Q9Y7_9NEOP</name>
<dbReference type="InterPro" id="IPR020904">
    <property type="entry name" value="Sc_DH/Rdtase_CS"/>
</dbReference>
<dbReference type="FunFam" id="3.40.50.720:FF:000084">
    <property type="entry name" value="Short-chain dehydrogenase reductase"/>
    <property type="match status" value="1"/>
</dbReference>
<evidence type="ECO:0000313" key="4">
    <source>
        <dbReference type="Proteomes" id="UP000324832"/>
    </source>
</evidence>
<feature type="domain" description="Ketoreductase" evidence="2">
    <location>
        <begin position="6"/>
        <end position="180"/>
    </location>
</feature>
<dbReference type="Gene3D" id="3.40.50.720">
    <property type="entry name" value="NAD(P)-binding Rossmann-like Domain"/>
    <property type="match status" value="1"/>
</dbReference>
<dbReference type="NCBIfam" id="NF005559">
    <property type="entry name" value="PRK07231.1"/>
    <property type="match status" value="1"/>
</dbReference>
<keyword evidence="4" id="KW-1185">Reference proteome</keyword>
<evidence type="ECO:0000313" key="3">
    <source>
        <dbReference type="EMBL" id="VVC95064.1"/>
    </source>
</evidence>
<dbReference type="InterPro" id="IPR002347">
    <property type="entry name" value="SDR_fam"/>
</dbReference>
<dbReference type="PRINTS" id="PR00080">
    <property type="entry name" value="SDRFAMILY"/>
</dbReference>
<dbReference type="InterPro" id="IPR057326">
    <property type="entry name" value="KR_dom"/>
</dbReference>
<dbReference type="PANTHER" id="PTHR43975:SF2">
    <property type="entry name" value="EG:BACR7A4.14 PROTEIN-RELATED"/>
    <property type="match status" value="1"/>
</dbReference>
<dbReference type="SMART" id="SM00822">
    <property type="entry name" value="PKS_KR"/>
    <property type="match status" value="1"/>
</dbReference>
<dbReference type="PRINTS" id="PR00081">
    <property type="entry name" value="GDHRDH"/>
</dbReference>
<dbReference type="GO" id="GO:0006629">
    <property type="term" value="P:lipid metabolic process"/>
    <property type="evidence" value="ECO:0007669"/>
    <property type="project" value="UniProtKB-ARBA"/>
</dbReference>
<gene>
    <name evidence="3" type="ORF">LSINAPIS_LOCUS6869</name>
</gene>
<sequence length="253" mass="27086">MDFTDKVVLITGASSGLGAATAIHLSKFSAKLALVGRKELNLKRIALYCENAKGLKPHTITADVTEDGDVQRIIDETIETFGKIDVLINNAGVVAMGGIKKTDMEAYDKVMSVNMRAVFHLTSLAVPHLQNSKGCIVNVSSITSTKPNPKMLAYNVSKAALDHFTKCIALELAPDGIRVNSVNPGFVKTNIMKDLGLSEDQLEMIAQNMASGNPLKKLVEPDEVANLIAFLASDKAKSITGCTYPIDGGRLLV</sequence>
<evidence type="ECO:0000259" key="2">
    <source>
        <dbReference type="SMART" id="SM00822"/>
    </source>
</evidence>
<dbReference type="Pfam" id="PF13561">
    <property type="entry name" value="adh_short_C2"/>
    <property type="match status" value="1"/>
</dbReference>
<dbReference type="PROSITE" id="PS00061">
    <property type="entry name" value="ADH_SHORT"/>
    <property type="match status" value="1"/>
</dbReference>
<dbReference type="Proteomes" id="UP000324832">
    <property type="component" value="Unassembled WGS sequence"/>
</dbReference>
<dbReference type="PANTHER" id="PTHR43975">
    <property type="entry name" value="ZGC:101858"/>
    <property type="match status" value="1"/>
</dbReference>